<keyword evidence="2" id="KW-1185">Reference proteome</keyword>
<sequence>MEEGLYSFHKHGKFGSRREEKYLENGTCERTTSLCAAARSCRQGDLRSLALSQWGVGARPAEFLCMFCSEDAVLFLLHLTRMHSEPIREIFFPIGSSCVLHLREQLASQIAQRG</sequence>
<name>A0AAV7T309_PLEWA</name>
<protein>
    <submittedName>
        <fullName evidence="1">Uncharacterized protein</fullName>
    </submittedName>
</protein>
<proteinExistence type="predicted"/>
<gene>
    <name evidence="1" type="ORF">NDU88_002674</name>
</gene>
<reference evidence="1" key="1">
    <citation type="journal article" date="2022" name="bioRxiv">
        <title>Sequencing and chromosome-scale assembly of the giantPleurodeles waltlgenome.</title>
        <authorList>
            <person name="Brown T."/>
            <person name="Elewa A."/>
            <person name="Iarovenko S."/>
            <person name="Subramanian E."/>
            <person name="Araus A.J."/>
            <person name="Petzold A."/>
            <person name="Susuki M."/>
            <person name="Suzuki K.-i.T."/>
            <person name="Hayashi T."/>
            <person name="Toyoda A."/>
            <person name="Oliveira C."/>
            <person name="Osipova E."/>
            <person name="Leigh N.D."/>
            <person name="Simon A."/>
            <person name="Yun M.H."/>
        </authorList>
    </citation>
    <scope>NUCLEOTIDE SEQUENCE</scope>
    <source>
        <strain evidence="1">20211129_DDA</strain>
        <tissue evidence="1">Liver</tissue>
    </source>
</reference>
<accession>A0AAV7T309</accession>
<organism evidence="1 2">
    <name type="scientific">Pleurodeles waltl</name>
    <name type="common">Iberian ribbed newt</name>
    <dbReference type="NCBI Taxonomy" id="8319"/>
    <lineage>
        <taxon>Eukaryota</taxon>
        <taxon>Metazoa</taxon>
        <taxon>Chordata</taxon>
        <taxon>Craniata</taxon>
        <taxon>Vertebrata</taxon>
        <taxon>Euteleostomi</taxon>
        <taxon>Amphibia</taxon>
        <taxon>Batrachia</taxon>
        <taxon>Caudata</taxon>
        <taxon>Salamandroidea</taxon>
        <taxon>Salamandridae</taxon>
        <taxon>Pleurodelinae</taxon>
        <taxon>Pleurodeles</taxon>
    </lineage>
</organism>
<comment type="caution">
    <text evidence="1">The sequence shown here is derived from an EMBL/GenBank/DDBJ whole genome shotgun (WGS) entry which is preliminary data.</text>
</comment>
<evidence type="ECO:0000313" key="1">
    <source>
        <dbReference type="EMBL" id="KAJ1170803.1"/>
    </source>
</evidence>
<evidence type="ECO:0000313" key="2">
    <source>
        <dbReference type="Proteomes" id="UP001066276"/>
    </source>
</evidence>
<dbReference type="Proteomes" id="UP001066276">
    <property type="component" value="Chromosome 4_1"/>
</dbReference>
<dbReference type="EMBL" id="JANPWB010000007">
    <property type="protein sequence ID" value="KAJ1170803.1"/>
    <property type="molecule type" value="Genomic_DNA"/>
</dbReference>
<dbReference type="AlphaFoldDB" id="A0AAV7T309"/>